<dbReference type="EMBL" id="FN554971">
    <property type="protein sequence ID" value="CBH13491.1"/>
    <property type="molecule type" value="Genomic_DNA"/>
</dbReference>
<name>C9ZVQ3_TRYB9</name>
<proteinExistence type="predicted"/>
<dbReference type="GeneID" id="23863634"/>
<feature type="compositionally biased region" description="Basic and acidic residues" evidence="1">
    <location>
        <begin position="68"/>
        <end position="85"/>
    </location>
</feature>
<feature type="region of interest" description="Disordered" evidence="1">
    <location>
        <begin position="47"/>
        <end position="85"/>
    </location>
</feature>
<sequence length="101" mass="12203">MLSSFPFDMFLACFFFLHQRLSSPFVFLHIFHHFRHVLTQTYSPLEGSEVNEEKRKDKIRKKKKERKKPSEEKGKNLTNGGEKKKEEKCGKHLYIFFLFIY</sequence>
<dbReference type="KEGG" id="tbg:TbgDal_VIII4330"/>
<feature type="compositionally biased region" description="Basic residues" evidence="1">
    <location>
        <begin position="57"/>
        <end position="67"/>
    </location>
</feature>
<protein>
    <submittedName>
        <fullName evidence="2">Uncharacterized protein</fullName>
    </submittedName>
</protein>
<evidence type="ECO:0000256" key="1">
    <source>
        <dbReference type="SAM" id="MobiDB-lite"/>
    </source>
</evidence>
<organism evidence="2 3">
    <name type="scientific">Trypanosoma brucei gambiense (strain MHOM/CI/86/DAL972)</name>
    <dbReference type="NCBI Taxonomy" id="679716"/>
    <lineage>
        <taxon>Eukaryota</taxon>
        <taxon>Discoba</taxon>
        <taxon>Euglenozoa</taxon>
        <taxon>Kinetoplastea</taxon>
        <taxon>Metakinetoplastina</taxon>
        <taxon>Trypanosomatida</taxon>
        <taxon>Trypanosomatidae</taxon>
        <taxon>Trypanosoma</taxon>
    </lineage>
</organism>
<accession>C9ZVQ3</accession>
<dbReference type="RefSeq" id="XP_011775768.1">
    <property type="nucleotide sequence ID" value="XM_011777466.1"/>
</dbReference>
<reference evidence="3" key="1">
    <citation type="journal article" date="2010" name="PLoS Negl. Trop. Dis.">
        <title>The genome sequence of Trypanosoma brucei gambiense, causative agent of chronic human african trypanosomiasis.</title>
        <authorList>
            <person name="Jackson A.P."/>
            <person name="Sanders M."/>
            <person name="Berry A."/>
            <person name="McQuillan J."/>
            <person name="Aslett M.A."/>
            <person name="Quail M.A."/>
            <person name="Chukualim B."/>
            <person name="Capewell P."/>
            <person name="MacLeod A."/>
            <person name="Melville S.E."/>
            <person name="Gibson W."/>
            <person name="Barry J.D."/>
            <person name="Berriman M."/>
            <person name="Hertz-Fowler C."/>
        </authorList>
    </citation>
    <scope>NUCLEOTIDE SEQUENCE [LARGE SCALE GENOMIC DNA]</scope>
    <source>
        <strain evidence="3">MHOM/CI/86/DAL972</strain>
    </source>
</reference>
<dbReference type="Proteomes" id="UP000002316">
    <property type="component" value="Chromosome 8"/>
</dbReference>
<gene>
    <name evidence="2" type="ORF">TbgDal_VIII4330</name>
</gene>
<evidence type="ECO:0000313" key="2">
    <source>
        <dbReference type="EMBL" id="CBH13491.1"/>
    </source>
</evidence>
<dbReference type="AlphaFoldDB" id="C9ZVQ3"/>
<evidence type="ECO:0000313" key="3">
    <source>
        <dbReference type="Proteomes" id="UP000002316"/>
    </source>
</evidence>